<sequence length="160" mass="17122">MFHESCIPRLHKLNPYAGSAEPDPDARDTDEYKTILSGDLSGDDGPNFANNGENSYHVVTGSNTDETAVLDGFTIAGGNADEYWYLAYGLGGGMYNKYGRATVMNCIFTGNRAVKGGGMYNESASPVISDCSFSANLAFYEDAEENPGGGGMYNYKSNLS</sequence>
<dbReference type="EMBL" id="BARW01008126">
    <property type="protein sequence ID" value="GAI80669.1"/>
    <property type="molecule type" value="Genomic_DNA"/>
</dbReference>
<comment type="caution">
    <text evidence="1">The sequence shown here is derived from an EMBL/GenBank/DDBJ whole genome shotgun (WGS) entry which is preliminary data.</text>
</comment>
<evidence type="ECO:0008006" key="2">
    <source>
        <dbReference type="Google" id="ProtNLM"/>
    </source>
</evidence>
<accession>X1TKU7</accession>
<name>X1TKU7_9ZZZZ</name>
<organism evidence="1">
    <name type="scientific">marine sediment metagenome</name>
    <dbReference type="NCBI Taxonomy" id="412755"/>
    <lineage>
        <taxon>unclassified sequences</taxon>
        <taxon>metagenomes</taxon>
        <taxon>ecological metagenomes</taxon>
    </lineage>
</organism>
<gene>
    <name evidence="1" type="ORF">S12H4_16750</name>
</gene>
<feature type="non-terminal residue" evidence="1">
    <location>
        <position position="160"/>
    </location>
</feature>
<proteinExistence type="predicted"/>
<dbReference type="SUPFAM" id="SSF51126">
    <property type="entry name" value="Pectin lyase-like"/>
    <property type="match status" value="1"/>
</dbReference>
<reference evidence="1" key="1">
    <citation type="journal article" date="2014" name="Front. Microbiol.">
        <title>High frequency of phylogenetically diverse reductive dehalogenase-homologous genes in deep subseafloor sedimentary metagenomes.</title>
        <authorList>
            <person name="Kawai M."/>
            <person name="Futagami T."/>
            <person name="Toyoda A."/>
            <person name="Takaki Y."/>
            <person name="Nishi S."/>
            <person name="Hori S."/>
            <person name="Arai W."/>
            <person name="Tsubouchi T."/>
            <person name="Morono Y."/>
            <person name="Uchiyama I."/>
            <person name="Ito T."/>
            <person name="Fujiyama A."/>
            <person name="Inagaki F."/>
            <person name="Takami H."/>
        </authorList>
    </citation>
    <scope>NUCLEOTIDE SEQUENCE</scope>
    <source>
        <strain evidence="1">Expedition CK06-06</strain>
    </source>
</reference>
<dbReference type="AlphaFoldDB" id="X1TKU7"/>
<evidence type="ECO:0000313" key="1">
    <source>
        <dbReference type="EMBL" id="GAI80669.1"/>
    </source>
</evidence>
<dbReference type="InterPro" id="IPR011050">
    <property type="entry name" value="Pectin_lyase_fold/virulence"/>
</dbReference>
<protein>
    <recommendedName>
        <fullName evidence="2">Right handed beta helix domain-containing protein</fullName>
    </recommendedName>
</protein>